<sequence>MNVHPGMARNLGPMQPLSPSDFHDLGPGGPTQTPALPLQWGGPGAQERASLSPQEKAVLRHMVDILKQGREPMASGMLDELDLQRLTAAHAYISGFLEARGLGELGAFLGTIPPPSGSTAGT</sequence>
<proteinExistence type="predicted"/>
<dbReference type="RefSeq" id="WP_267537887.1">
    <property type="nucleotide sequence ID" value="NZ_JAPNKA010000001.1"/>
</dbReference>
<dbReference type="EMBL" id="JAPNKA010000001">
    <property type="protein sequence ID" value="MCY1079151.1"/>
    <property type="molecule type" value="Genomic_DNA"/>
</dbReference>
<name>A0ABT4AC43_9BACT</name>
<evidence type="ECO:0000313" key="2">
    <source>
        <dbReference type="EMBL" id="MCY1079151.1"/>
    </source>
</evidence>
<accession>A0ABT4AC43</accession>
<evidence type="ECO:0000256" key="1">
    <source>
        <dbReference type="SAM" id="MobiDB-lite"/>
    </source>
</evidence>
<gene>
    <name evidence="2" type="ORF">OV287_32285</name>
</gene>
<reference evidence="2 3" key="1">
    <citation type="submission" date="2022-11" db="EMBL/GenBank/DDBJ databases">
        <title>Minimal conservation of predation-associated metabolite biosynthetic gene clusters underscores biosynthetic potential of Myxococcota including descriptions for ten novel species: Archangium lansinium sp. nov., Myxococcus landrumus sp. nov., Nannocystis bai.</title>
        <authorList>
            <person name="Ahearne A."/>
            <person name="Stevens C."/>
            <person name="Phillips K."/>
        </authorList>
    </citation>
    <scope>NUCLEOTIDE SEQUENCE [LARGE SCALE GENOMIC DNA]</scope>
    <source>
        <strain evidence="2 3">MIWBW</strain>
    </source>
</reference>
<feature type="region of interest" description="Disordered" evidence="1">
    <location>
        <begin position="1"/>
        <end position="51"/>
    </location>
</feature>
<organism evidence="2 3">
    <name type="scientific">Archangium lansingense</name>
    <dbReference type="NCBI Taxonomy" id="2995310"/>
    <lineage>
        <taxon>Bacteria</taxon>
        <taxon>Pseudomonadati</taxon>
        <taxon>Myxococcota</taxon>
        <taxon>Myxococcia</taxon>
        <taxon>Myxococcales</taxon>
        <taxon>Cystobacterineae</taxon>
        <taxon>Archangiaceae</taxon>
        <taxon>Archangium</taxon>
    </lineage>
</organism>
<comment type="caution">
    <text evidence="2">The sequence shown here is derived from an EMBL/GenBank/DDBJ whole genome shotgun (WGS) entry which is preliminary data.</text>
</comment>
<evidence type="ECO:0000313" key="3">
    <source>
        <dbReference type="Proteomes" id="UP001207654"/>
    </source>
</evidence>
<dbReference type="Proteomes" id="UP001207654">
    <property type="component" value="Unassembled WGS sequence"/>
</dbReference>
<keyword evidence="3" id="KW-1185">Reference proteome</keyword>
<protein>
    <submittedName>
        <fullName evidence="2">Uncharacterized protein</fullName>
    </submittedName>
</protein>